<dbReference type="EMBL" id="JARXVC010000017">
    <property type="protein sequence ID" value="MDH6284030.1"/>
    <property type="molecule type" value="Genomic_DNA"/>
</dbReference>
<evidence type="ECO:0000313" key="2">
    <source>
        <dbReference type="Proteomes" id="UP001160334"/>
    </source>
</evidence>
<comment type="caution">
    <text evidence="1">The sequence shown here is derived from an EMBL/GenBank/DDBJ whole genome shotgun (WGS) entry which is preliminary data.</text>
</comment>
<sequence length="250" mass="27754">MGQYHKLVNVDTKEYLHPDSVGGDTKFSGLSNWRFSVGFCLSLLIAPRGPWHGSRLVLVGDYATDDQMAHEFRASTLYDGNIEPERGFRSIEGEARVLAEATRAVSYSDISEPFFGHCEATRTVNDSWVPEPGPEMVVVNSDRREMLDPLLFGDGPSLMEFGPTGSGGVMTATLTALSVSTGRDGSWGHSPGRVAIIRRENCTGFTDISTRLREAWSDRFEYRIGSDGTVTRHFIHGRPVPVYRRQPDRP</sequence>
<gene>
    <name evidence="1" type="ORF">M2280_005281</name>
</gene>
<reference evidence="1 2" key="1">
    <citation type="submission" date="2023-04" db="EMBL/GenBank/DDBJ databases">
        <title>Forest soil microbial communities from Buena Vista Peninsula, Colon Province, Panama.</title>
        <authorList>
            <person name="Bouskill N."/>
        </authorList>
    </citation>
    <scope>NUCLEOTIDE SEQUENCE [LARGE SCALE GENOMIC DNA]</scope>
    <source>
        <strain evidence="1 2">CFH S0262</strain>
    </source>
</reference>
<keyword evidence="2" id="KW-1185">Reference proteome</keyword>
<evidence type="ECO:0000313" key="1">
    <source>
        <dbReference type="EMBL" id="MDH6284030.1"/>
    </source>
</evidence>
<name>A0ABT6MJF2_9NOCA</name>
<protein>
    <submittedName>
        <fullName evidence="1">Uncharacterized protein</fullName>
    </submittedName>
</protein>
<dbReference type="RefSeq" id="WP_280763277.1">
    <property type="nucleotide sequence ID" value="NZ_JARXVC010000017.1"/>
</dbReference>
<organism evidence="1 2">
    <name type="scientific">Prescottella agglutinans</name>
    <dbReference type="NCBI Taxonomy" id="1644129"/>
    <lineage>
        <taxon>Bacteria</taxon>
        <taxon>Bacillati</taxon>
        <taxon>Actinomycetota</taxon>
        <taxon>Actinomycetes</taxon>
        <taxon>Mycobacteriales</taxon>
        <taxon>Nocardiaceae</taxon>
        <taxon>Prescottella</taxon>
    </lineage>
</organism>
<proteinExistence type="predicted"/>
<dbReference type="Proteomes" id="UP001160334">
    <property type="component" value="Unassembled WGS sequence"/>
</dbReference>
<accession>A0ABT6MJF2</accession>